<proteinExistence type="predicted"/>
<dbReference type="InterPro" id="IPR002881">
    <property type="entry name" value="DUF58"/>
</dbReference>
<feature type="domain" description="DUF58" evidence="1">
    <location>
        <begin position="192"/>
        <end position="400"/>
    </location>
</feature>
<dbReference type="RefSeq" id="WP_124934589.1">
    <property type="nucleotide sequence ID" value="NZ_RQZC01000027.1"/>
</dbReference>
<evidence type="ECO:0000313" key="3">
    <source>
        <dbReference type="Proteomes" id="UP000271272"/>
    </source>
</evidence>
<dbReference type="AlphaFoldDB" id="A0A3P1US34"/>
<evidence type="ECO:0000259" key="1">
    <source>
        <dbReference type="Pfam" id="PF01882"/>
    </source>
</evidence>
<dbReference type="Proteomes" id="UP000271272">
    <property type="component" value="Unassembled WGS sequence"/>
</dbReference>
<reference evidence="2 3" key="1">
    <citation type="submission" date="2018-11" db="EMBL/GenBank/DDBJ databases">
        <title>Genomes From Bacteria Associated with the Canine Oral Cavity: a Test Case for Automated Genome-Based Taxonomic Assignment.</title>
        <authorList>
            <person name="Coil D.A."/>
            <person name="Jospin G."/>
            <person name="Darling A.E."/>
            <person name="Wallis C."/>
            <person name="Davis I.J."/>
            <person name="Harris S."/>
            <person name="Eisen J.A."/>
            <person name="Holcombe L.J."/>
            <person name="O'Flynn C."/>
        </authorList>
    </citation>
    <scope>NUCLEOTIDE SEQUENCE [LARGE SCALE GENOMIC DNA]</scope>
    <source>
        <strain evidence="2 3">OH5050</strain>
    </source>
</reference>
<dbReference type="PANTHER" id="PTHR33608:SF3">
    <property type="entry name" value="SLR2013 PROTEIN"/>
    <property type="match status" value="1"/>
</dbReference>
<comment type="caution">
    <text evidence="2">The sequence shown here is derived from an EMBL/GenBank/DDBJ whole genome shotgun (WGS) entry which is preliminary data.</text>
</comment>
<dbReference type="Pfam" id="PF01882">
    <property type="entry name" value="DUF58"/>
    <property type="match status" value="1"/>
</dbReference>
<dbReference type="PANTHER" id="PTHR33608">
    <property type="entry name" value="BLL2464 PROTEIN"/>
    <property type="match status" value="1"/>
</dbReference>
<dbReference type="EMBL" id="RQZC01000027">
    <property type="protein sequence ID" value="RRD24438.1"/>
    <property type="molecule type" value="Genomic_DNA"/>
</dbReference>
<accession>A0A3P1US34</accession>
<evidence type="ECO:0000313" key="2">
    <source>
        <dbReference type="EMBL" id="RRD24438.1"/>
    </source>
</evidence>
<sequence length="431" mass="46293">MFLTMRAVWVMLAGIPLVLLAPSPSTVMLWVLALAVLIVLDVVAAPSPRVLKCERTVSRAVRLGEAATCTLSVTNTGTRAVRLVLRDAWPPSAGAAADRGRLNIPAGERRRHRTRLAPWRRGDREAGPVTVRSAGPLGIAGRQASLWAPAVLRVLPAFRSRRHLPSRLARLREMDGRSAVMVRGAGTEFDSLREYVVGDDVRSIDWRSSARRGEVVVRTWRPERDRRVLILIDTGRLAAARLADAPRLDSQIEAALLLSALASHAGDRVDVVALDSMVRGQVRGQSGPALMSALADSLAGVEARLIESDWTLMASLAQSQLSQRALVVILTGMDGAAGVDPVMLRSLSALAQRHTVVLASATDPALEGLRRQGRDAETVYVAAAADKELADIEAVGQRLRRSGVEVVEAPDQLLAPALADAYLDLKAAGRL</sequence>
<keyword evidence="3" id="KW-1185">Reference proteome</keyword>
<dbReference type="OrthoDB" id="845740at2"/>
<name>A0A3P1US34_9ACTO</name>
<gene>
    <name evidence="2" type="ORF">EII10_11280</name>
</gene>
<protein>
    <submittedName>
        <fullName evidence="2">DUF58 domain-containing protein</fullName>
    </submittedName>
</protein>
<organism evidence="2 3">
    <name type="scientific">Actinomyces bowdenii</name>
    <dbReference type="NCBI Taxonomy" id="131109"/>
    <lineage>
        <taxon>Bacteria</taxon>
        <taxon>Bacillati</taxon>
        <taxon>Actinomycetota</taxon>
        <taxon>Actinomycetes</taxon>
        <taxon>Actinomycetales</taxon>
        <taxon>Actinomycetaceae</taxon>
        <taxon>Actinomyces</taxon>
    </lineage>
</organism>